<dbReference type="PANTHER" id="PTHR19134:SF531">
    <property type="entry name" value="TYROSINE-PROTEIN PHOSPHATASE LAR"/>
    <property type="match status" value="1"/>
</dbReference>
<dbReference type="InterPro" id="IPR000242">
    <property type="entry name" value="PTP_cat"/>
</dbReference>
<gene>
    <name evidence="2" type="ORF">NQ317_008052</name>
</gene>
<sequence length="123" mass="14049">MIISNFHRNMRALNQVNSLLGITPTWMSISLKIVTQNVVFIVIDSMLEGIRHEKTVDIYGHVTCLRAQSNYMVQTEDQYMGTATVKPYIATQSPTSEATEDLWRMLWGANSTIIVMLTKLKRK</sequence>
<dbReference type="Proteomes" id="UP001162164">
    <property type="component" value="Unassembled WGS sequence"/>
</dbReference>
<accession>A0ABQ9IUF2</accession>
<evidence type="ECO:0000313" key="3">
    <source>
        <dbReference type="Proteomes" id="UP001162164"/>
    </source>
</evidence>
<reference evidence="2" key="1">
    <citation type="journal article" date="2023" name="Insect Mol. Biol.">
        <title>Genome sequencing provides insights into the evolution of gene families encoding plant cell wall-degrading enzymes in longhorned beetles.</title>
        <authorList>
            <person name="Shin N.R."/>
            <person name="Okamura Y."/>
            <person name="Kirsch R."/>
            <person name="Pauchet Y."/>
        </authorList>
    </citation>
    <scope>NUCLEOTIDE SEQUENCE</scope>
    <source>
        <strain evidence="2">MMC_N1</strain>
    </source>
</reference>
<proteinExistence type="predicted"/>
<dbReference type="SUPFAM" id="SSF52799">
    <property type="entry name" value="(Phosphotyrosine protein) phosphatases II"/>
    <property type="match status" value="2"/>
</dbReference>
<dbReference type="PANTHER" id="PTHR19134">
    <property type="entry name" value="RECEPTOR-TYPE TYROSINE-PROTEIN PHOSPHATASE"/>
    <property type="match status" value="1"/>
</dbReference>
<dbReference type="PROSITE" id="PS50055">
    <property type="entry name" value="TYR_PHOSPHATASE_PTP"/>
    <property type="match status" value="1"/>
</dbReference>
<feature type="domain" description="Tyrosine-protein phosphatase" evidence="1">
    <location>
        <begin position="69"/>
        <end position="123"/>
    </location>
</feature>
<dbReference type="Gene3D" id="3.90.190.10">
    <property type="entry name" value="Protein tyrosine phosphatase superfamily"/>
    <property type="match status" value="2"/>
</dbReference>
<name>A0ABQ9IUF2_9CUCU</name>
<organism evidence="2 3">
    <name type="scientific">Molorchus minor</name>
    <dbReference type="NCBI Taxonomy" id="1323400"/>
    <lineage>
        <taxon>Eukaryota</taxon>
        <taxon>Metazoa</taxon>
        <taxon>Ecdysozoa</taxon>
        <taxon>Arthropoda</taxon>
        <taxon>Hexapoda</taxon>
        <taxon>Insecta</taxon>
        <taxon>Pterygota</taxon>
        <taxon>Neoptera</taxon>
        <taxon>Endopterygota</taxon>
        <taxon>Coleoptera</taxon>
        <taxon>Polyphaga</taxon>
        <taxon>Cucujiformia</taxon>
        <taxon>Chrysomeloidea</taxon>
        <taxon>Cerambycidae</taxon>
        <taxon>Lamiinae</taxon>
        <taxon>Monochamini</taxon>
        <taxon>Molorchus</taxon>
    </lineage>
</organism>
<comment type="caution">
    <text evidence="2">The sequence shown here is derived from an EMBL/GenBank/DDBJ whole genome shotgun (WGS) entry which is preliminary data.</text>
</comment>
<dbReference type="InterPro" id="IPR029021">
    <property type="entry name" value="Prot-tyrosine_phosphatase-like"/>
</dbReference>
<evidence type="ECO:0000313" key="2">
    <source>
        <dbReference type="EMBL" id="KAJ8964747.1"/>
    </source>
</evidence>
<keyword evidence="3" id="KW-1185">Reference proteome</keyword>
<dbReference type="InterPro" id="IPR050348">
    <property type="entry name" value="Protein-Tyr_Phosphatase"/>
</dbReference>
<dbReference type="Pfam" id="PF00102">
    <property type="entry name" value="Y_phosphatase"/>
    <property type="match status" value="2"/>
</dbReference>
<evidence type="ECO:0000259" key="1">
    <source>
        <dbReference type="PROSITE" id="PS50055"/>
    </source>
</evidence>
<protein>
    <recommendedName>
        <fullName evidence="1">Tyrosine-protein phosphatase domain-containing protein</fullName>
    </recommendedName>
</protein>
<dbReference type="EMBL" id="JAPWTJ010002732">
    <property type="protein sequence ID" value="KAJ8964747.1"/>
    <property type="molecule type" value="Genomic_DNA"/>
</dbReference>